<evidence type="ECO:0000313" key="1">
    <source>
        <dbReference type="EMBL" id="JAH52249.1"/>
    </source>
</evidence>
<reference evidence="1" key="2">
    <citation type="journal article" date="2015" name="Fish Shellfish Immunol.">
        <title>Early steps in the European eel (Anguilla anguilla)-Vibrio vulnificus interaction in the gills: Role of the RtxA13 toxin.</title>
        <authorList>
            <person name="Callol A."/>
            <person name="Pajuelo D."/>
            <person name="Ebbesson L."/>
            <person name="Teles M."/>
            <person name="MacKenzie S."/>
            <person name="Amaro C."/>
        </authorList>
    </citation>
    <scope>NUCLEOTIDE SEQUENCE</scope>
</reference>
<dbReference type="AlphaFoldDB" id="A0A0E9TF25"/>
<organism evidence="1">
    <name type="scientific">Anguilla anguilla</name>
    <name type="common">European freshwater eel</name>
    <name type="synonym">Muraena anguilla</name>
    <dbReference type="NCBI Taxonomy" id="7936"/>
    <lineage>
        <taxon>Eukaryota</taxon>
        <taxon>Metazoa</taxon>
        <taxon>Chordata</taxon>
        <taxon>Craniata</taxon>
        <taxon>Vertebrata</taxon>
        <taxon>Euteleostomi</taxon>
        <taxon>Actinopterygii</taxon>
        <taxon>Neopterygii</taxon>
        <taxon>Teleostei</taxon>
        <taxon>Anguilliformes</taxon>
        <taxon>Anguillidae</taxon>
        <taxon>Anguilla</taxon>
    </lineage>
</organism>
<sequence>MGALFAAHGSPWGPQDQIVF</sequence>
<proteinExistence type="predicted"/>
<reference evidence="1" key="1">
    <citation type="submission" date="2014-11" db="EMBL/GenBank/DDBJ databases">
        <authorList>
            <person name="Amaro Gonzalez C."/>
        </authorList>
    </citation>
    <scope>NUCLEOTIDE SEQUENCE</scope>
</reference>
<protein>
    <submittedName>
        <fullName evidence="1">Uncharacterized protein</fullName>
    </submittedName>
</protein>
<accession>A0A0E9TF25</accession>
<dbReference type="EMBL" id="GBXM01056328">
    <property type="protein sequence ID" value="JAH52249.1"/>
    <property type="molecule type" value="Transcribed_RNA"/>
</dbReference>
<name>A0A0E9TF25_ANGAN</name>